<dbReference type="InterPro" id="IPR000979">
    <property type="entry name" value="Phosphodiesterase_MJ0936/Vps29"/>
</dbReference>
<evidence type="ECO:0000256" key="1">
    <source>
        <dbReference type="ARBA" id="ARBA00008950"/>
    </source>
</evidence>
<evidence type="ECO:0000313" key="5">
    <source>
        <dbReference type="Proteomes" id="UP000188993"/>
    </source>
</evidence>
<dbReference type="RefSeq" id="WP_062471844.1">
    <property type="nucleotide sequence ID" value="NZ_BBYN01000033.1"/>
</dbReference>
<dbReference type="GO" id="GO:0016787">
    <property type="term" value="F:hydrolase activity"/>
    <property type="evidence" value="ECO:0007669"/>
    <property type="project" value="UniProtKB-UniRule"/>
</dbReference>
<evidence type="ECO:0000256" key="2">
    <source>
        <dbReference type="RuleBase" id="RU362039"/>
    </source>
</evidence>
<comment type="cofactor">
    <cofactor evidence="2">
        <name>a divalent metal cation</name>
        <dbReference type="ChEBI" id="CHEBI:60240"/>
    </cofactor>
</comment>
<reference evidence="4 5" key="1">
    <citation type="journal article" date="2014" name="Int. J. Syst. Evol. Microbiol.">
        <title>Jeotgalibaca dankookensis gen. nov., sp. nov., a member of the family Carnobacteriaceae, isolated from seujeot (Korean traditional food).</title>
        <authorList>
            <person name="Lee D.G."/>
            <person name="Trujillo M.E."/>
            <person name="Kang H."/>
            <person name="Ahn T.Y."/>
        </authorList>
    </citation>
    <scope>NUCLEOTIDE SEQUENCE [LARGE SCALE GENOMIC DNA]</scope>
    <source>
        <strain evidence="4 5">EX-07</strain>
    </source>
</reference>
<dbReference type="OrthoDB" id="9800565at2"/>
<dbReference type="AlphaFoldDB" id="A0A1S6IP47"/>
<dbReference type="Pfam" id="PF12850">
    <property type="entry name" value="Metallophos_2"/>
    <property type="match status" value="1"/>
</dbReference>
<comment type="similarity">
    <text evidence="1 2">Belongs to the metallophosphoesterase superfamily. YfcE family.</text>
</comment>
<accession>A0A1S6IP47</accession>
<sequence>MQLLLVSDSHGDSQILDELVEKYVEEVDAFVHCGDSELSSAYPVWNIVDTVAGNCDFDNGFQDVIVRRNLEYDYAIVHGHYHNIKWSLDPLKELAQEERVSMVFYGHSHVLKFDYTEGVFFINPGSITQPRGELKERTYCILSAHANQLMIDVYNHEHEKLDYLSFKSNKLSEI</sequence>
<protein>
    <recommendedName>
        <fullName evidence="2">Phosphoesterase</fullName>
        <ecNumber evidence="2">3.1.4.-</ecNumber>
    </recommendedName>
</protein>
<dbReference type="InterPro" id="IPR024654">
    <property type="entry name" value="Calcineurin-like_PHP_lpxH"/>
</dbReference>
<dbReference type="PANTHER" id="PTHR11124">
    <property type="entry name" value="VACUOLAR SORTING PROTEIN VPS29"/>
    <property type="match status" value="1"/>
</dbReference>
<dbReference type="GO" id="GO:0046872">
    <property type="term" value="F:metal ion binding"/>
    <property type="evidence" value="ECO:0007669"/>
    <property type="project" value="UniProtKB-KW"/>
</dbReference>
<evidence type="ECO:0000259" key="3">
    <source>
        <dbReference type="Pfam" id="PF12850"/>
    </source>
</evidence>
<dbReference type="InterPro" id="IPR029052">
    <property type="entry name" value="Metallo-depent_PP-like"/>
</dbReference>
<dbReference type="Proteomes" id="UP000188993">
    <property type="component" value="Chromosome"/>
</dbReference>
<keyword evidence="2" id="KW-0479">Metal-binding</keyword>
<organism evidence="4 5">
    <name type="scientific">Jeotgalibaca dankookensis</name>
    <dbReference type="NCBI Taxonomy" id="708126"/>
    <lineage>
        <taxon>Bacteria</taxon>
        <taxon>Bacillati</taxon>
        <taxon>Bacillota</taxon>
        <taxon>Bacilli</taxon>
        <taxon>Lactobacillales</taxon>
        <taxon>Carnobacteriaceae</taxon>
        <taxon>Jeotgalibaca</taxon>
    </lineage>
</organism>
<name>A0A1S6IP47_9LACT</name>
<dbReference type="NCBIfam" id="TIGR00040">
    <property type="entry name" value="yfcE"/>
    <property type="match status" value="1"/>
</dbReference>
<dbReference type="EC" id="3.1.4.-" evidence="2"/>
<feature type="domain" description="Calcineurin-like phosphoesterase" evidence="3">
    <location>
        <begin position="1"/>
        <end position="145"/>
    </location>
</feature>
<gene>
    <name evidence="4" type="ORF">BW727_100935</name>
</gene>
<keyword evidence="5" id="KW-1185">Reference proteome</keyword>
<dbReference type="EMBL" id="CP019728">
    <property type="protein sequence ID" value="AQS53327.1"/>
    <property type="molecule type" value="Genomic_DNA"/>
</dbReference>
<dbReference type="KEGG" id="jda:BW727_100935"/>
<dbReference type="Gene3D" id="3.60.21.10">
    <property type="match status" value="1"/>
</dbReference>
<dbReference type="SUPFAM" id="SSF56300">
    <property type="entry name" value="Metallo-dependent phosphatases"/>
    <property type="match status" value="1"/>
</dbReference>
<evidence type="ECO:0000313" key="4">
    <source>
        <dbReference type="EMBL" id="AQS53327.1"/>
    </source>
</evidence>
<dbReference type="STRING" id="708126.BW727_100935"/>
<proteinExistence type="inferred from homology"/>